<feature type="region of interest" description="Disordered" evidence="1">
    <location>
        <begin position="126"/>
        <end position="163"/>
    </location>
</feature>
<evidence type="ECO:0000313" key="3">
    <source>
        <dbReference type="EMBL" id="SVD44378.1"/>
    </source>
</evidence>
<dbReference type="EMBL" id="UINC01151016">
    <property type="protein sequence ID" value="SVD44378.1"/>
    <property type="molecule type" value="Genomic_DNA"/>
</dbReference>
<proteinExistence type="predicted"/>
<dbReference type="SUPFAM" id="SSF54106">
    <property type="entry name" value="LysM domain"/>
    <property type="match status" value="1"/>
</dbReference>
<dbReference type="Pfam" id="PF13432">
    <property type="entry name" value="TPR_16"/>
    <property type="match status" value="1"/>
</dbReference>
<dbReference type="PROSITE" id="PS50005">
    <property type="entry name" value="TPR"/>
    <property type="match status" value="1"/>
</dbReference>
<gene>
    <name evidence="3" type="ORF">METZ01_LOCUS397232</name>
</gene>
<feature type="non-terminal residue" evidence="3">
    <location>
        <position position="1"/>
    </location>
</feature>
<dbReference type="Pfam" id="PF01476">
    <property type="entry name" value="LysM"/>
    <property type="match status" value="1"/>
</dbReference>
<feature type="compositionally biased region" description="Low complexity" evidence="1">
    <location>
        <begin position="134"/>
        <end position="143"/>
    </location>
</feature>
<dbReference type="InterPro" id="IPR019734">
    <property type="entry name" value="TPR_rpt"/>
</dbReference>
<reference evidence="3" key="1">
    <citation type="submission" date="2018-05" db="EMBL/GenBank/DDBJ databases">
        <authorList>
            <person name="Lanie J.A."/>
            <person name="Ng W.-L."/>
            <person name="Kazmierczak K.M."/>
            <person name="Andrzejewski T.M."/>
            <person name="Davidsen T.M."/>
            <person name="Wayne K.J."/>
            <person name="Tettelin H."/>
            <person name="Glass J.I."/>
            <person name="Rusch D."/>
            <person name="Podicherti R."/>
            <person name="Tsui H.-C.T."/>
            <person name="Winkler M.E."/>
        </authorList>
    </citation>
    <scope>NUCLEOTIDE SEQUENCE</scope>
</reference>
<dbReference type="InterPro" id="IPR036779">
    <property type="entry name" value="LysM_dom_sf"/>
</dbReference>
<accession>A0A382VER6</accession>
<dbReference type="InterPro" id="IPR018392">
    <property type="entry name" value="LysM"/>
</dbReference>
<dbReference type="AlphaFoldDB" id="A0A382VER6"/>
<evidence type="ECO:0000259" key="2">
    <source>
        <dbReference type="PROSITE" id="PS51782"/>
    </source>
</evidence>
<dbReference type="CDD" id="cd00118">
    <property type="entry name" value="LysM"/>
    <property type="match status" value="1"/>
</dbReference>
<organism evidence="3">
    <name type="scientific">marine metagenome</name>
    <dbReference type="NCBI Taxonomy" id="408172"/>
    <lineage>
        <taxon>unclassified sequences</taxon>
        <taxon>metagenomes</taxon>
        <taxon>ecological metagenomes</taxon>
    </lineage>
</organism>
<feature type="domain" description="LysM" evidence="2">
    <location>
        <begin position="166"/>
        <end position="210"/>
    </location>
</feature>
<dbReference type="Gene3D" id="3.10.350.10">
    <property type="entry name" value="LysM domain"/>
    <property type="match status" value="1"/>
</dbReference>
<dbReference type="PROSITE" id="PS51782">
    <property type="entry name" value="LYSM"/>
    <property type="match status" value="1"/>
</dbReference>
<dbReference type="Gene3D" id="1.25.40.10">
    <property type="entry name" value="Tetratricopeptide repeat domain"/>
    <property type="match status" value="1"/>
</dbReference>
<dbReference type="InterPro" id="IPR011990">
    <property type="entry name" value="TPR-like_helical_dom_sf"/>
</dbReference>
<sequence>DREPHFLAGRRLVTQQDYDGAAKSFYKALEANPRSAAAHYELGVLFLSRKNDPAAAIFHLQRYLTLKPEAENKKAVLGHIEGLKSDLAGEILGNPQSQPNRSIQALRTQLNHLAAENAALKHQLLSKGIPPNPTATTNSTTTLPPQPLPGGGSTVPNPPRPATTLRTHKVKRGDNPTSIARQYGITVTKLLAANPGLKPARMQIGDELKIPPRN</sequence>
<evidence type="ECO:0000256" key="1">
    <source>
        <dbReference type="SAM" id="MobiDB-lite"/>
    </source>
</evidence>
<dbReference type="SMART" id="SM00257">
    <property type="entry name" value="LysM"/>
    <property type="match status" value="1"/>
</dbReference>
<dbReference type="SUPFAM" id="SSF48452">
    <property type="entry name" value="TPR-like"/>
    <property type="match status" value="1"/>
</dbReference>
<protein>
    <recommendedName>
        <fullName evidence="2">LysM domain-containing protein</fullName>
    </recommendedName>
</protein>
<name>A0A382VER6_9ZZZZ</name>